<evidence type="ECO:0000256" key="1">
    <source>
        <dbReference type="SAM" id="MobiDB-lite"/>
    </source>
</evidence>
<organism evidence="2 3">
    <name type="scientific">Streptomyces rubellomurinus (strain ATCC 31215)</name>
    <dbReference type="NCBI Taxonomy" id="359131"/>
    <lineage>
        <taxon>Bacteria</taxon>
        <taxon>Bacillati</taxon>
        <taxon>Actinomycetota</taxon>
        <taxon>Actinomycetes</taxon>
        <taxon>Kitasatosporales</taxon>
        <taxon>Streptomycetaceae</taxon>
        <taxon>Streptomyces</taxon>
    </lineage>
</organism>
<dbReference type="PATRIC" id="fig|359131.3.peg.6241"/>
<evidence type="ECO:0000313" key="2">
    <source>
        <dbReference type="EMBL" id="KJS62987.1"/>
    </source>
</evidence>
<gene>
    <name evidence="2" type="ORF">VM95_05775</name>
</gene>
<dbReference type="Proteomes" id="UP000033699">
    <property type="component" value="Unassembled WGS sequence"/>
</dbReference>
<accession>A0A0F2TMN7</accession>
<dbReference type="RefSeq" id="WP_045692941.1">
    <property type="nucleotide sequence ID" value="NZ_JZKH01000007.1"/>
</dbReference>
<comment type="caution">
    <text evidence="2">The sequence shown here is derived from an EMBL/GenBank/DDBJ whole genome shotgun (WGS) entry which is preliminary data.</text>
</comment>
<keyword evidence="3" id="KW-1185">Reference proteome</keyword>
<reference evidence="2 3" key="1">
    <citation type="submission" date="2015-02" db="EMBL/GenBank/DDBJ databases">
        <authorList>
            <person name="Ju K.-S."/>
            <person name="Doroghazi J.R."/>
            <person name="Metcalf W."/>
        </authorList>
    </citation>
    <scope>NUCLEOTIDE SEQUENCE [LARGE SCALE GENOMIC DNA]</scope>
    <source>
        <strain evidence="2 3">ATCC 31215</strain>
    </source>
</reference>
<evidence type="ECO:0008006" key="4">
    <source>
        <dbReference type="Google" id="ProtNLM"/>
    </source>
</evidence>
<sequence>MEANKLEEGAAKISQADTGFGESAAAATRHREWDIGSALGTCTSRWSTETGKVTKAMRKLAEGLRTTATDYDRQETGVAEQLRTAADLLEGKA</sequence>
<feature type="compositionally biased region" description="Basic and acidic residues" evidence="1">
    <location>
        <begin position="1"/>
        <end position="10"/>
    </location>
</feature>
<dbReference type="EMBL" id="JZKH01000007">
    <property type="protein sequence ID" value="KJS62987.1"/>
    <property type="molecule type" value="Genomic_DNA"/>
</dbReference>
<protein>
    <recommendedName>
        <fullName evidence="4">ESX-1 secretion-associated protein</fullName>
    </recommendedName>
</protein>
<name>A0A0F2TMN7_STRR3</name>
<dbReference type="OrthoDB" id="4291651at2"/>
<proteinExistence type="predicted"/>
<dbReference type="AlphaFoldDB" id="A0A0F2TMN7"/>
<feature type="region of interest" description="Disordered" evidence="1">
    <location>
        <begin position="1"/>
        <end position="27"/>
    </location>
</feature>
<evidence type="ECO:0000313" key="3">
    <source>
        <dbReference type="Proteomes" id="UP000033699"/>
    </source>
</evidence>